<name>A0ABP0CYF8_9PEZI</name>
<feature type="region of interest" description="Disordered" evidence="1">
    <location>
        <begin position="438"/>
        <end position="457"/>
    </location>
</feature>
<evidence type="ECO:0000313" key="3">
    <source>
        <dbReference type="Proteomes" id="UP001642405"/>
    </source>
</evidence>
<evidence type="ECO:0008006" key="4">
    <source>
        <dbReference type="Google" id="ProtNLM"/>
    </source>
</evidence>
<evidence type="ECO:0000313" key="2">
    <source>
        <dbReference type="EMBL" id="CAK7236061.1"/>
    </source>
</evidence>
<sequence>MFARRENDKPLHLGLTPHCGLCGTAMRVGQACTVLLGVDKATRLDRCMAPFAYPKYCFFHGEWNLGRDGKTGKNSGNGEDSDDVPMLCRDPGCSKGTASLEACTVHVDCCVLFARMAGTADKETAAGDGGGGAGDRMWIAAAWQRPWRQAAWLWLDEPVDRRVAIDQVVAAAGSEDDEDDKDGDGSDGEEMGLRQILHGMQRLPTELVQMIHDMSSKSLLWRLSSVLGRYHDTTADTDKHTTLLLTGIEAWERGSLCPASKTSPGAPEKPVIRLTMDNRGLRTIERLAARPSSVQRRIVHNEAYSVVDASDVQGVTVHFRFGLARLELPRRIRGLHVWDTPTPPLLDDCNLVLSRLMPTTRFQAIPLDRVDGITLMFVHSKLEAVHVHTPATPAARTTILSLDETDISWVYVPIAPGDRVLAVGVRRCGKEVRDADIDLANMSDENDGDSGEEKEEESIDYRNAYREYSMGFLQFRFGKAGDVYIGPMMKEPREDTVLAAAPPITLLVSTIETFILSVMGAYSGSSTPVPRPLPALDPPFGDHQSRPIVTADDHMSYISTAPLDGIVRIRVFQDPVRGFDRGLLLFYENGGQRALGQCRVGGVDDVTDYDRPACLCITRDGYKHVKKNPAPREPASQTWYVFYAQGSDALEHTHDDEDEDEDDARSIWECMPLNQLGCGRLQVTFTSRSSKLEVIEDDEAMKVWRKDRLNASMSSFHRPRKARS</sequence>
<feature type="region of interest" description="Disordered" evidence="1">
    <location>
        <begin position="170"/>
        <end position="190"/>
    </location>
</feature>
<feature type="compositionally biased region" description="Acidic residues" evidence="1">
    <location>
        <begin position="174"/>
        <end position="190"/>
    </location>
</feature>
<keyword evidence="3" id="KW-1185">Reference proteome</keyword>
<comment type="caution">
    <text evidence="2">The sequence shown here is derived from an EMBL/GenBank/DDBJ whole genome shotgun (WGS) entry which is preliminary data.</text>
</comment>
<gene>
    <name evidence="2" type="ORF">SCUCBS95973_009477</name>
</gene>
<dbReference type="EMBL" id="CAWUHB010000108">
    <property type="protein sequence ID" value="CAK7236061.1"/>
    <property type="molecule type" value="Genomic_DNA"/>
</dbReference>
<protein>
    <recommendedName>
        <fullName evidence="4">F-box domain containing protein</fullName>
    </recommendedName>
</protein>
<proteinExistence type="predicted"/>
<dbReference type="Proteomes" id="UP001642405">
    <property type="component" value="Unassembled WGS sequence"/>
</dbReference>
<reference evidence="2 3" key="1">
    <citation type="submission" date="2024-01" db="EMBL/GenBank/DDBJ databases">
        <authorList>
            <person name="Allen C."/>
            <person name="Tagirdzhanova G."/>
        </authorList>
    </citation>
    <scope>NUCLEOTIDE SEQUENCE [LARGE SCALE GENOMIC DNA]</scope>
</reference>
<evidence type="ECO:0000256" key="1">
    <source>
        <dbReference type="SAM" id="MobiDB-lite"/>
    </source>
</evidence>
<organism evidence="2 3">
    <name type="scientific">Sporothrix curviconia</name>
    <dbReference type="NCBI Taxonomy" id="1260050"/>
    <lineage>
        <taxon>Eukaryota</taxon>
        <taxon>Fungi</taxon>
        <taxon>Dikarya</taxon>
        <taxon>Ascomycota</taxon>
        <taxon>Pezizomycotina</taxon>
        <taxon>Sordariomycetes</taxon>
        <taxon>Sordariomycetidae</taxon>
        <taxon>Ophiostomatales</taxon>
        <taxon>Ophiostomataceae</taxon>
        <taxon>Sporothrix</taxon>
    </lineage>
</organism>
<feature type="compositionally biased region" description="Acidic residues" evidence="1">
    <location>
        <begin position="444"/>
        <end position="457"/>
    </location>
</feature>
<accession>A0ABP0CYF8</accession>